<keyword evidence="8" id="KW-1185">Reference proteome</keyword>
<dbReference type="EMBL" id="CP089984">
    <property type="protein sequence ID" value="WXB12797.1"/>
    <property type="molecule type" value="Genomic_DNA"/>
</dbReference>
<dbReference type="InterPro" id="IPR002571">
    <property type="entry name" value="HrcA"/>
</dbReference>
<keyword evidence="2 5" id="KW-0805">Transcription regulation</keyword>
<dbReference type="PANTHER" id="PTHR34824">
    <property type="entry name" value="HEAT-INDUCIBLE TRANSCRIPTION REPRESSOR HRCA"/>
    <property type="match status" value="1"/>
</dbReference>
<dbReference type="InterPro" id="IPR029016">
    <property type="entry name" value="GAF-like_dom_sf"/>
</dbReference>
<name>A0ABZ2LPW5_9BACT</name>
<dbReference type="NCBIfam" id="TIGR00331">
    <property type="entry name" value="hrcA"/>
    <property type="match status" value="1"/>
</dbReference>
<comment type="function">
    <text evidence="5">Negative regulator of class I heat shock genes (grpE-dnaK-dnaJ and groELS operons). Prevents heat-shock induction of these operons.</text>
</comment>
<dbReference type="PIRSF" id="PIRSF005485">
    <property type="entry name" value="HrcA"/>
    <property type="match status" value="1"/>
</dbReference>
<evidence type="ECO:0000259" key="6">
    <source>
        <dbReference type="Pfam" id="PF01628"/>
    </source>
</evidence>
<reference evidence="7 8" key="1">
    <citation type="submission" date="2021-12" db="EMBL/GenBank/DDBJ databases">
        <title>Discovery of the Pendulisporaceae a myxobacterial family with distinct sporulation behavior and unique specialized metabolism.</title>
        <authorList>
            <person name="Garcia R."/>
            <person name="Popoff A."/>
            <person name="Bader C.D."/>
            <person name="Loehr J."/>
            <person name="Walesch S."/>
            <person name="Walt C."/>
            <person name="Boldt J."/>
            <person name="Bunk B."/>
            <person name="Haeckl F.J.F.P.J."/>
            <person name="Gunesch A.P."/>
            <person name="Birkelbach J."/>
            <person name="Nuebel U."/>
            <person name="Pietschmann T."/>
            <person name="Bach T."/>
            <person name="Mueller R."/>
        </authorList>
    </citation>
    <scope>NUCLEOTIDE SEQUENCE [LARGE SCALE GENOMIC DNA]</scope>
    <source>
        <strain evidence="7 8">MSr11954</strain>
    </source>
</reference>
<evidence type="ECO:0000313" key="8">
    <source>
        <dbReference type="Proteomes" id="UP001370348"/>
    </source>
</evidence>
<sequence length="347" mass="38193">MSELSARAKQILYAAITEFVATGEPVGSRTLSKKCGIELSPASIRNVLSDLEEAGYLQQPHTSAGRVPTDRAFRLFIDALMEVRALSQEEHARIRARFEEMSPNQNMMRETGRFLSELTGAVAVVVSPRIESLTLKQLRFIRTSPNELLAVLVMSNGAVQNRFVVAQVSEMELTRIHNLLDDVTDGRTLGDLRDFFARKLATERIQHDQLRKRAFSLGEAAVTEASATEADVVIEGQSKLFDRPEFSDAEGLKQLVAAFDDRERLLRLLDATMAAKGPTVMVGREAGELGGGQLAIVRAPFLDHGRTVGTIGIIGPTRMDYPKVVPLVEATATAMTEYIDRANNPQK</sequence>
<dbReference type="HAMAP" id="MF_00081">
    <property type="entry name" value="HrcA"/>
    <property type="match status" value="1"/>
</dbReference>
<dbReference type="Proteomes" id="UP001370348">
    <property type="component" value="Chromosome"/>
</dbReference>
<dbReference type="InterPro" id="IPR036390">
    <property type="entry name" value="WH_DNA-bd_sf"/>
</dbReference>
<gene>
    <name evidence="5 7" type="primary">hrcA</name>
    <name evidence="7" type="ORF">LZC94_33720</name>
</gene>
<evidence type="ECO:0000256" key="3">
    <source>
        <dbReference type="ARBA" id="ARBA00023016"/>
    </source>
</evidence>
<evidence type="ECO:0000313" key="7">
    <source>
        <dbReference type="EMBL" id="WXB12797.1"/>
    </source>
</evidence>
<evidence type="ECO:0000256" key="1">
    <source>
        <dbReference type="ARBA" id="ARBA00022491"/>
    </source>
</evidence>
<keyword evidence="4 5" id="KW-0804">Transcription</keyword>
<protein>
    <recommendedName>
        <fullName evidence="5">Heat-inducible transcription repressor HrcA</fullName>
    </recommendedName>
</protein>
<dbReference type="Gene3D" id="3.30.390.60">
    <property type="entry name" value="Heat-inducible transcription repressor hrca homolog, domain 3"/>
    <property type="match status" value="1"/>
</dbReference>
<dbReference type="Gene3D" id="1.10.10.10">
    <property type="entry name" value="Winged helix-like DNA-binding domain superfamily/Winged helix DNA-binding domain"/>
    <property type="match status" value="1"/>
</dbReference>
<organism evidence="7 8">
    <name type="scientific">Pendulispora albinea</name>
    <dbReference type="NCBI Taxonomy" id="2741071"/>
    <lineage>
        <taxon>Bacteria</taxon>
        <taxon>Pseudomonadati</taxon>
        <taxon>Myxococcota</taxon>
        <taxon>Myxococcia</taxon>
        <taxon>Myxococcales</taxon>
        <taxon>Sorangiineae</taxon>
        <taxon>Pendulisporaceae</taxon>
        <taxon>Pendulispora</taxon>
    </lineage>
</organism>
<dbReference type="PANTHER" id="PTHR34824:SF1">
    <property type="entry name" value="HEAT-INDUCIBLE TRANSCRIPTION REPRESSOR HRCA"/>
    <property type="match status" value="1"/>
</dbReference>
<keyword evidence="3 5" id="KW-0346">Stress response</keyword>
<dbReference type="SUPFAM" id="SSF46785">
    <property type="entry name" value="Winged helix' DNA-binding domain"/>
    <property type="match status" value="1"/>
</dbReference>
<dbReference type="InterPro" id="IPR036388">
    <property type="entry name" value="WH-like_DNA-bd_sf"/>
</dbReference>
<evidence type="ECO:0000256" key="5">
    <source>
        <dbReference type="HAMAP-Rule" id="MF_00081"/>
    </source>
</evidence>
<evidence type="ECO:0000256" key="4">
    <source>
        <dbReference type="ARBA" id="ARBA00023163"/>
    </source>
</evidence>
<proteinExistence type="inferred from homology"/>
<dbReference type="Gene3D" id="3.30.450.40">
    <property type="match status" value="1"/>
</dbReference>
<accession>A0ABZ2LPW5</accession>
<feature type="domain" description="Heat-inducible transcription repressor HrcA C-terminal" evidence="6">
    <location>
        <begin position="106"/>
        <end position="325"/>
    </location>
</feature>
<dbReference type="InterPro" id="IPR021153">
    <property type="entry name" value="HrcA_C"/>
</dbReference>
<comment type="similarity">
    <text evidence="5">Belongs to the HrcA family.</text>
</comment>
<evidence type="ECO:0000256" key="2">
    <source>
        <dbReference type="ARBA" id="ARBA00023015"/>
    </source>
</evidence>
<dbReference type="Pfam" id="PF01628">
    <property type="entry name" value="HrcA"/>
    <property type="match status" value="1"/>
</dbReference>
<dbReference type="InterPro" id="IPR023120">
    <property type="entry name" value="WHTH_transcript_rep_HrcA_IDD"/>
</dbReference>
<dbReference type="RefSeq" id="WP_394822418.1">
    <property type="nucleotide sequence ID" value="NZ_CP089984.1"/>
</dbReference>
<keyword evidence="1 5" id="KW-0678">Repressor</keyword>
<dbReference type="SUPFAM" id="SSF55781">
    <property type="entry name" value="GAF domain-like"/>
    <property type="match status" value="1"/>
</dbReference>